<evidence type="ECO:0000313" key="3">
    <source>
        <dbReference type="Proteomes" id="UP000309673"/>
    </source>
</evidence>
<reference evidence="2 3" key="1">
    <citation type="submission" date="2019-04" db="EMBL/GenBank/DDBJ databases">
        <title>Cohnella sp. nov., isolated from soil.</title>
        <authorList>
            <person name="Kim W."/>
        </authorList>
    </citation>
    <scope>NUCLEOTIDE SEQUENCE [LARGE SCALE GENOMIC DNA]</scope>
    <source>
        <strain evidence="2 3">CAU 1483</strain>
    </source>
</reference>
<keyword evidence="3" id="KW-1185">Reference proteome</keyword>
<protein>
    <submittedName>
        <fullName evidence="2">FAD-binding oxidoreductase</fullName>
    </submittedName>
</protein>
<dbReference type="GO" id="GO:0005737">
    <property type="term" value="C:cytoplasm"/>
    <property type="evidence" value="ECO:0007669"/>
    <property type="project" value="TreeGrafter"/>
</dbReference>
<feature type="domain" description="FAD dependent oxidoreductase" evidence="1">
    <location>
        <begin position="28"/>
        <end position="379"/>
    </location>
</feature>
<dbReference type="OrthoDB" id="571248at2"/>
<organism evidence="2 3">
    <name type="scientific">Cohnella pontilimi</name>
    <dbReference type="NCBI Taxonomy" id="2564100"/>
    <lineage>
        <taxon>Bacteria</taxon>
        <taxon>Bacillati</taxon>
        <taxon>Bacillota</taxon>
        <taxon>Bacilli</taxon>
        <taxon>Bacillales</taxon>
        <taxon>Paenibacillaceae</taxon>
        <taxon>Cohnella</taxon>
    </lineage>
</organism>
<proteinExistence type="predicted"/>
<name>A0A4U0FC96_9BACL</name>
<comment type="caution">
    <text evidence="2">The sequence shown here is derived from an EMBL/GenBank/DDBJ whole genome shotgun (WGS) entry which is preliminary data.</text>
</comment>
<dbReference type="EMBL" id="SUPK01000004">
    <property type="protein sequence ID" value="TJY42350.1"/>
    <property type="molecule type" value="Genomic_DNA"/>
</dbReference>
<dbReference type="Gene3D" id="3.50.50.60">
    <property type="entry name" value="FAD/NAD(P)-binding domain"/>
    <property type="match status" value="1"/>
</dbReference>
<dbReference type="Proteomes" id="UP000309673">
    <property type="component" value="Unassembled WGS sequence"/>
</dbReference>
<dbReference type="PANTHER" id="PTHR13847:SF281">
    <property type="entry name" value="FAD DEPENDENT OXIDOREDUCTASE DOMAIN-CONTAINING PROTEIN"/>
    <property type="match status" value="1"/>
</dbReference>
<dbReference type="Pfam" id="PF01266">
    <property type="entry name" value="DAO"/>
    <property type="match status" value="1"/>
</dbReference>
<dbReference type="Gene3D" id="3.30.9.10">
    <property type="entry name" value="D-Amino Acid Oxidase, subunit A, domain 2"/>
    <property type="match status" value="1"/>
</dbReference>
<dbReference type="InterPro" id="IPR006076">
    <property type="entry name" value="FAD-dep_OxRdtase"/>
</dbReference>
<dbReference type="AlphaFoldDB" id="A0A4U0FC96"/>
<dbReference type="RefSeq" id="WP_136777640.1">
    <property type="nucleotide sequence ID" value="NZ_SUPK01000004.1"/>
</dbReference>
<accession>A0A4U0FC96</accession>
<evidence type="ECO:0000313" key="2">
    <source>
        <dbReference type="EMBL" id="TJY42350.1"/>
    </source>
</evidence>
<dbReference type="InterPro" id="IPR036188">
    <property type="entry name" value="FAD/NAD-bd_sf"/>
</dbReference>
<sequence>MEHIRSLWADTANTHEERPRLEESVTADVMIVGGGYTGLSTAYHLAQKRINCVVLEQHRVGWGASGRNAGMVLTGYKPSVFTIANKWGTAAAKELLDLSVDGIHLVKEIVQRHGIECSLSNCGNFDAAYKPSHYRSLYRNHAFMLKNFQYETYMVEKSDLKTEVDSELYHGGLVDPHSYSFHPLNYALGLADAAESLGAVIYEDTPVVSVKKQGPTFVATTPHGQVKAKHLVIGTNGYTSGLSKPLTRSVIPIGSYIVVTERLPREQAERLIPNNRMIADTKNFLYYFRRTPDDRILLGGRVDFNGEESEEIFQSVRSNLIEVFPELRHAKIEYRWGGMLGFTFDFFPHIGQLENGTHFALGYCGHGASISTLMGKLIALHVMEPGRSKNRLEQIPLKQVPFHGQRAIALNLATKYYRFLDRFF</sequence>
<gene>
    <name evidence="2" type="ORF">E5161_10155</name>
</gene>
<dbReference type="SUPFAM" id="SSF51905">
    <property type="entry name" value="FAD/NAD(P)-binding domain"/>
    <property type="match status" value="1"/>
</dbReference>
<evidence type="ECO:0000259" key="1">
    <source>
        <dbReference type="Pfam" id="PF01266"/>
    </source>
</evidence>
<dbReference type="PANTHER" id="PTHR13847">
    <property type="entry name" value="SARCOSINE DEHYDROGENASE-RELATED"/>
    <property type="match status" value="1"/>
</dbReference>